<organism evidence="1 2">
    <name type="scientific">Cardiocondyla obscurior</name>
    <dbReference type="NCBI Taxonomy" id="286306"/>
    <lineage>
        <taxon>Eukaryota</taxon>
        <taxon>Metazoa</taxon>
        <taxon>Ecdysozoa</taxon>
        <taxon>Arthropoda</taxon>
        <taxon>Hexapoda</taxon>
        <taxon>Insecta</taxon>
        <taxon>Pterygota</taxon>
        <taxon>Neoptera</taxon>
        <taxon>Endopterygota</taxon>
        <taxon>Hymenoptera</taxon>
        <taxon>Apocrita</taxon>
        <taxon>Aculeata</taxon>
        <taxon>Formicoidea</taxon>
        <taxon>Formicidae</taxon>
        <taxon>Myrmicinae</taxon>
        <taxon>Cardiocondyla</taxon>
    </lineage>
</organism>
<sequence length="39" mass="4587">MRRAFFLPGINGKYKDLLKKADITDNLFGKDLFSKLKHF</sequence>
<dbReference type="Proteomes" id="UP001430953">
    <property type="component" value="Unassembled WGS sequence"/>
</dbReference>
<dbReference type="EMBL" id="JADYXP020000002">
    <property type="protein sequence ID" value="KAL0130368.1"/>
    <property type="molecule type" value="Genomic_DNA"/>
</dbReference>
<name>A0AAW2GT44_9HYME</name>
<proteinExistence type="predicted"/>
<gene>
    <name evidence="1" type="ORF">PUN28_002192</name>
</gene>
<comment type="caution">
    <text evidence="1">The sequence shown here is derived from an EMBL/GenBank/DDBJ whole genome shotgun (WGS) entry which is preliminary data.</text>
</comment>
<accession>A0AAW2GT44</accession>
<protein>
    <submittedName>
        <fullName evidence="1">Uncharacterized protein</fullName>
    </submittedName>
</protein>
<evidence type="ECO:0000313" key="1">
    <source>
        <dbReference type="EMBL" id="KAL0130368.1"/>
    </source>
</evidence>
<reference evidence="1 2" key="1">
    <citation type="submission" date="2023-03" db="EMBL/GenBank/DDBJ databases">
        <title>High recombination rates correlate with genetic variation in Cardiocondyla obscurior ants.</title>
        <authorList>
            <person name="Errbii M."/>
        </authorList>
    </citation>
    <scope>NUCLEOTIDE SEQUENCE [LARGE SCALE GENOMIC DNA]</scope>
    <source>
        <strain evidence="1">Alpha-2009</strain>
        <tissue evidence="1">Whole body</tissue>
    </source>
</reference>
<dbReference type="AlphaFoldDB" id="A0AAW2GT44"/>
<evidence type="ECO:0000313" key="2">
    <source>
        <dbReference type="Proteomes" id="UP001430953"/>
    </source>
</evidence>
<keyword evidence="2" id="KW-1185">Reference proteome</keyword>